<dbReference type="GO" id="GO:0003677">
    <property type="term" value="F:DNA binding"/>
    <property type="evidence" value="ECO:0007669"/>
    <property type="project" value="InterPro"/>
</dbReference>
<dbReference type="PRINTS" id="PR00508">
    <property type="entry name" value="S21N4MTFRASE"/>
</dbReference>
<organism evidence="5 6">
    <name type="scientific">Brachyspira aalborgi</name>
    <dbReference type="NCBI Taxonomy" id="29522"/>
    <lineage>
        <taxon>Bacteria</taxon>
        <taxon>Pseudomonadati</taxon>
        <taxon>Spirochaetota</taxon>
        <taxon>Spirochaetia</taxon>
        <taxon>Brachyspirales</taxon>
        <taxon>Brachyspiraceae</taxon>
        <taxon>Brachyspira</taxon>
    </lineage>
</organism>
<dbReference type="AlphaFoldDB" id="A0A5C8F7I1"/>
<evidence type="ECO:0000313" key="6">
    <source>
        <dbReference type="Proteomes" id="UP000324574"/>
    </source>
</evidence>
<evidence type="ECO:0000259" key="4">
    <source>
        <dbReference type="Pfam" id="PF01555"/>
    </source>
</evidence>
<dbReference type="Gene3D" id="3.40.50.150">
    <property type="entry name" value="Vaccinia Virus protein VP39"/>
    <property type="match status" value="1"/>
</dbReference>
<protein>
    <recommendedName>
        <fullName evidence="3">Methyltransferase</fullName>
        <ecNumber evidence="3">2.1.1.-</ecNumber>
    </recommendedName>
</protein>
<dbReference type="InterPro" id="IPR029063">
    <property type="entry name" value="SAM-dependent_MTases_sf"/>
</dbReference>
<accession>A0A5C8F7I1</accession>
<dbReference type="GO" id="GO:0032259">
    <property type="term" value="P:methylation"/>
    <property type="evidence" value="ECO:0007669"/>
    <property type="project" value="UniProtKB-KW"/>
</dbReference>
<name>A0A5C8F7I1_9SPIR</name>
<evidence type="ECO:0000313" key="5">
    <source>
        <dbReference type="EMBL" id="TXJ45658.1"/>
    </source>
</evidence>
<dbReference type="GO" id="GO:0008170">
    <property type="term" value="F:N-methyltransferase activity"/>
    <property type="evidence" value="ECO:0007669"/>
    <property type="project" value="InterPro"/>
</dbReference>
<proteinExistence type="inferred from homology"/>
<dbReference type="InterPro" id="IPR001091">
    <property type="entry name" value="RM_Methyltransferase"/>
</dbReference>
<gene>
    <name evidence="5" type="ORF">EPJ70_04535</name>
</gene>
<evidence type="ECO:0000256" key="1">
    <source>
        <dbReference type="ARBA" id="ARBA00022603"/>
    </source>
</evidence>
<dbReference type="SUPFAM" id="SSF53335">
    <property type="entry name" value="S-adenosyl-L-methionine-dependent methyltransferases"/>
    <property type="match status" value="1"/>
</dbReference>
<keyword evidence="1 5" id="KW-0489">Methyltransferase</keyword>
<dbReference type="EC" id="2.1.1.-" evidence="3"/>
<feature type="domain" description="DNA methylase N-4/N-6" evidence="4">
    <location>
        <begin position="15"/>
        <end position="108"/>
    </location>
</feature>
<dbReference type="Pfam" id="PF01555">
    <property type="entry name" value="N6_N4_Mtase"/>
    <property type="match status" value="1"/>
</dbReference>
<comment type="caution">
    <text evidence="5">The sequence shown here is derived from an EMBL/GenBank/DDBJ whole genome shotgun (WGS) entry which is preliminary data.</text>
</comment>
<comment type="similarity">
    <text evidence="3">Belongs to the N(4)/N(6)-methyltransferase family.</text>
</comment>
<dbReference type="EMBL" id="SAYG01000006">
    <property type="protein sequence ID" value="TXJ45658.1"/>
    <property type="molecule type" value="Genomic_DNA"/>
</dbReference>
<dbReference type="InterPro" id="IPR002941">
    <property type="entry name" value="DNA_methylase_N4/N6"/>
</dbReference>
<sequence length="242" mass="28498">MERNGERYKKLTGGRKFYLKDAKGIPISDVWDDIASFQTALSAAEIIKDFGTGQKPEKLIQRIIESSTKENDIILDFFAGSGTTLSVAHKMKRQYIGVEQIERHFDICIKRLKKVIEGEQGGISKNIDWRGVGEFISFEIAQHNEIAKEKIINAKNYEEIKNYFEEICDKFFLRYNLNIKEFEEKIIESEEFKNLDLEKQKEIFISLLDPNQMYINYSNMEDKKYKLNKKDIELTREFYKND</sequence>
<evidence type="ECO:0000256" key="2">
    <source>
        <dbReference type="ARBA" id="ARBA00022679"/>
    </source>
</evidence>
<dbReference type="Proteomes" id="UP000324574">
    <property type="component" value="Unassembled WGS sequence"/>
</dbReference>
<keyword evidence="2 5" id="KW-0808">Transferase</keyword>
<evidence type="ECO:0000256" key="3">
    <source>
        <dbReference type="RuleBase" id="RU362026"/>
    </source>
</evidence>
<reference evidence="5 6" key="1">
    <citation type="journal article" date="1992" name="Lakartidningen">
        <title>[Penicillin V and not amoxicillin is the first choice preparation in acute otitis].</title>
        <authorList>
            <person name="Kamme C."/>
            <person name="Lundgren K."/>
            <person name="Prellner K."/>
        </authorList>
    </citation>
    <scope>NUCLEOTIDE SEQUENCE [LARGE SCALE GENOMIC DNA]</scope>
    <source>
        <strain evidence="5 6">PC3714II</strain>
    </source>
</reference>